<dbReference type="InterPro" id="IPR050280">
    <property type="entry name" value="OMP_Chaperone_SurA"/>
</dbReference>
<name>A0ABT7LZN5_9CYAN</name>
<protein>
    <submittedName>
        <fullName evidence="2">SurA N-terminal domain-containing protein</fullName>
    </submittedName>
</protein>
<sequence>MLSGIEISNSFATIDHLQTKLSHRQRGLTRDMDDLFKSIFKGAALILVGICLNASLRAQDVVDGIAAIVNDSVITFSQVKQQVDRQEQALRDALRDNPDEMVKRVKALRLEALNALIERELILQEFKKQGFDLPDRYVEARLRETIEQQFDGNRAAFIKTLEAQGLSMQEFREDMKKT</sequence>
<evidence type="ECO:0000313" key="2">
    <source>
        <dbReference type="EMBL" id="MDL5057463.1"/>
    </source>
</evidence>
<gene>
    <name evidence="2" type="ORF">QQ055_08330</name>
</gene>
<reference evidence="2 3" key="1">
    <citation type="submission" date="2023-06" db="EMBL/GenBank/DDBJ databases">
        <title>Whole genome sequence of Oscillatoria calcuttensis NRMC-F 0142.</title>
        <authorList>
            <person name="Shakena Fathima T."/>
            <person name="Muralitharan G."/>
            <person name="Thajuddin N."/>
        </authorList>
    </citation>
    <scope>NUCLEOTIDE SEQUENCE [LARGE SCALE GENOMIC DNA]</scope>
    <source>
        <strain evidence="2 3">NRMC-F 0142</strain>
    </source>
</reference>
<proteinExistence type="predicted"/>
<comment type="caution">
    <text evidence="2">The sequence shown here is derived from an EMBL/GenBank/DDBJ whole genome shotgun (WGS) entry which is preliminary data.</text>
</comment>
<keyword evidence="1" id="KW-0732">Signal</keyword>
<keyword evidence="3" id="KW-1185">Reference proteome</keyword>
<dbReference type="PANTHER" id="PTHR47637:SF1">
    <property type="entry name" value="CHAPERONE SURA"/>
    <property type="match status" value="1"/>
</dbReference>
<dbReference type="RefSeq" id="WP_286004543.1">
    <property type="nucleotide sequence ID" value="NZ_JASVEJ010000031.1"/>
</dbReference>
<organism evidence="2 3">
    <name type="scientific">Geitlerinema calcuttense NRMC-F 0142</name>
    <dbReference type="NCBI Taxonomy" id="2922238"/>
    <lineage>
        <taxon>Bacteria</taxon>
        <taxon>Bacillati</taxon>
        <taxon>Cyanobacteriota</taxon>
        <taxon>Cyanophyceae</taxon>
        <taxon>Geitlerinematales</taxon>
        <taxon>Geitlerinemataceae</taxon>
        <taxon>Geitlerinema</taxon>
    </lineage>
</organism>
<evidence type="ECO:0000256" key="1">
    <source>
        <dbReference type="ARBA" id="ARBA00022729"/>
    </source>
</evidence>
<accession>A0ABT7LZN5</accession>
<dbReference type="Pfam" id="PF13624">
    <property type="entry name" value="SurA_N_3"/>
    <property type="match status" value="1"/>
</dbReference>
<dbReference type="EMBL" id="JASVEJ010000031">
    <property type="protein sequence ID" value="MDL5057463.1"/>
    <property type="molecule type" value="Genomic_DNA"/>
</dbReference>
<dbReference type="Gene3D" id="1.10.4030.10">
    <property type="entry name" value="Porin chaperone SurA, peptide-binding domain"/>
    <property type="match status" value="1"/>
</dbReference>
<dbReference type="InterPro" id="IPR027304">
    <property type="entry name" value="Trigger_fact/SurA_dom_sf"/>
</dbReference>
<dbReference type="Proteomes" id="UP001230986">
    <property type="component" value="Unassembled WGS sequence"/>
</dbReference>
<evidence type="ECO:0000313" key="3">
    <source>
        <dbReference type="Proteomes" id="UP001230986"/>
    </source>
</evidence>
<dbReference type="SUPFAM" id="SSF109998">
    <property type="entry name" value="Triger factor/SurA peptide-binding domain-like"/>
    <property type="match status" value="1"/>
</dbReference>
<dbReference type="PANTHER" id="PTHR47637">
    <property type="entry name" value="CHAPERONE SURA"/>
    <property type="match status" value="1"/>
</dbReference>